<evidence type="ECO:0000259" key="8">
    <source>
        <dbReference type="PROSITE" id="PS50922"/>
    </source>
</evidence>
<keyword evidence="4 5" id="KW-0472">Membrane</keyword>
<dbReference type="EMBL" id="JAOAOG010000175">
    <property type="protein sequence ID" value="KAJ6242437.1"/>
    <property type="molecule type" value="Genomic_DNA"/>
</dbReference>
<feature type="compositionally biased region" description="Basic residues" evidence="6">
    <location>
        <begin position="288"/>
        <end position="303"/>
    </location>
</feature>
<keyword evidence="10" id="KW-1185">Reference proteome</keyword>
<feature type="transmembrane region" description="Helical" evidence="7">
    <location>
        <begin position="67"/>
        <end position="87"/>
    </location>
</feature>
<feature type="region of interest" description="Disordered" evidence="6">
    <location>
        <begin position="283"/>
        <end position="303"/>
    </location>
</feature>
<evidence type="ECO:0000256" key="7">
    <source>
        <dbReference type="SAM" id="Phobius"/>
    </source>
</evidence>
<organism evidence="9 10">
    <name type="scientific">Anaeramoeba flamelloides</name>
    <dbReference type="NCBI Taxonomy" id="1746091"/>
    <lineage>
        <taxon>Eukaryota</taxon>
        <taxon>Metamonada</taxon>
        <taxon>Anaeramoebidae</taxon>
        <taxon>Anaeramoeba</taxon>
    </lineage>
</organism>
<evidence type="ECO:0000256" key="1">
    <source>
        <dbReference type="ARBA" id="ARBA00004141"/>
    </source>
</evidence>
<dbReference type="PANTHER" id="PTHR12560">
    <property type="entry name" value="LONGEVITY ASSURANCE FACTOR 1 LAG1"/>
    <property type="match status" value="1"/>
</dbReference>
<proteinExistence type="predicted"/>
<feature type="transmembrane region" description="Helical" evidence="7">
    <location>
        <begin position="144"/>
        <end position="163"/>
    </location>
</feature>
<evidence type="ECO:0000256" key="4">
    <source>
        <dbReference type="ARBA" id="ARBA00023136"/>
    </source>
</evidence>
<keyword evidence="3 7" id="KW-1133">Transmembrane helix</keyword>
<protein>
    <submittedName>
        <fullName evidence="9">Longevity assurance factor 1 lag1</fullName>
    </submittedName>
</protein>
<feature type="transmembrane region" description="Helical" evidence="7">
    <location>
        <begin position="113"/>
        <end position="132"/>
    </location>
</feature>
<dbReference type="PROSITE" id="PS50922">
    <property type="entry name" value="TLC"/>
    <property type="match status" value="1"/>
</dbReference>
<keyword evidence="2 5" id="KW-0812">Transmembrane</keyword>
<evidence type="ECO:0000256" key="3">
    <source>
        <dbReference type="ARBA" id="ARBA00022989"/>
    </source>
</evidence>
<comment type="subcellular location">
    <subcellularLocation>
        <location evidence="1">Membrane</location>
        <topology evidence="1">Multi-pass membrane protein</topology>
    </subcellularLocation>
</comment>
<dbReference type="SMART" id="SM00724">
    <property type="entry name" value="TLC"/>
    <property type="match status" value="1"/>
</dbReference>
<dbReference type="PANTHER" id="PTHR12560:SF0">
    <property type="entry name" value="LD18904P"/>
    <property type="match status" value="1"/>
</dbReference>
<evidence type="ECO:0000313" key="10">
    <source>
        <dbReference type="Proteomes" id="UP001150062"/>
    </source>
</evidence>
<evidence type="ECO:0000313" key="9">
    <source>
        <dbReference type="EMBL" id="KAJ6242437.1"/>
    </source>
</evidence>
<gene>
    <name evidence="9" type="ORF">M0813_22575</name>
</gene>
<reference evidence="9" key="1">
    <citation type="submission" date="2022-08" db="EMBL/GenBank/DDBJ databases">
        <title>Novel sulfate-reducing endosymbionts in the free-living metamonad Anaeramoeba.</title>
        <authorList>
            <person name="Jerlstrom-Hultqvist J."/>
            <person name="Cepicka I."/>
            <person name="Gallot-Lavallee L."/>
            <person name="Salas-Leiva D."/>
            <person name="Curtis B.A."/>
            <person name="Zahonova K."/>
            <person name="Pipaliya S."/>
            <person name="Dacks J."/>
            <person name="Roger A.J."/>
        </authorList>
    </citation>
    <scope>NUCLEOTIDE SEQUENCE</scope>
    <source>
        <strain evidence="9">Schooner1</strain>
    </source>
</reference>
<feature type="transmembrane region" description="Helical" evidence="7">
    <location>
        <begin position="240"/>
        <end position="263"/>
    </location>
</feature>
<feature type="domain" description="TLC" evidence="8">
    <location>
        <begin position="63"/>
        <end position="273"/>
    </location>
</feature>
<accession>A0ABQ8YCU9</accession>
<dbReference type="InterPro" id="IPR016439">
    <property type="entry name" value="Lag1/Lac1-like"/>
</dbReference>
<dbReference type="InterPro" id="IPR006634">
    <property type="entry name" value="TLC-dom"/>
</dbReference>
<name>A0ABQ8YCU9_9EUKA</name>
<dbReference type="PIRSF" id="PIRSF005225">
    <property type="entry name" value="LAG1_LAC1"/>
    <property type="match status" value="1"/>
</dbReference>
<dbReference type="Pfam" id="PF03798">
    <property type="entry name" value="TRAM_LAG1_CLN8"/>
    <property type="match status" value="1"/>
</dbReference>
<dbReference type="Proteomes" id="UP001150062">
    <property type="component" value="Unassembled WGS sequence"/>
</dbReference>
<evidence type="ECO:0000256" key="6">
    <source>
        <dbReference type="SAM" id="MobiDB-lite"/>
    </source>
</evidence>
<comment type="caution">
    <text evidence="9">The sequence shown here is derived from an EMBL/GenBank/DDBJ whole genome shotgun (WGS) entry which is preliminary data.</text>
</comment>
<feature type="transmembrane region" description="Helical" evidence="7">
    <location>
        <begin position="29"/>
        <end position="46"/>
    </location>
</feature>
<feature type="transmembrane region" description="Helical" evidence="7">
    <location>
        <begin position="202"/>
        <end position="228"/>
    </location>
</feature>
<evidence type="ECO:0000256" key="2">
    <source>
        <dbReference type="ARBA" id="ARBA00022692"/>
    </source>
</evidence>
<sequence length="303" mass="35448">MNKEMSLDYTNLFFYKQKSGLYKYGPLDFVTLSVIVLIVWLLKLAVDRVTDNFLYRVSKSKHLKFKTLTFQGFFRIICIIVLVYSFYSRGLLKFALFPWIDLKFLEKYPTSDFTFAGKFIYMFELAYVFVMAPLVPKLESGKGVYLMLLHHVVTASTVIFSYLGYQNLYGETIFFVNDLGVTLLYISKTVNYLNYEKIAHKLLLVLAFIWIPTRLTAYPCHAISGIVLGRLDFEPGFKRVLHYIFTAIPLVTLEYMQILWTILITKMIIRLFKTGRVDGDIRSDNEKHKKTKKETKLKIKKVK</sequence>
<evidence type="ECO:0000256" key="5">
    <source>
        <dbReference type="PROSITE-ProRule" id="PRU00205"/>
    </source>
</evidence>